<keyword evidence="1" id="KW-0175">Coiled coil</keyword>
<organism evidence="3 4">
    <name type="scientific">Desulfobacca acetoxidans (strain ATCC 700848 / DSM 11109 / ASRB2)</name>
    <dbReference type="NCBI Taxonomy" id="880072"/>
    <lineage>
        <taxon>Bacteria</taxon>
        <taxon>Pseudomonadati</taxon>
        <taxon>Thermodesulfobacteriota</taxon>
        <taxon>Desulfobaccia</taxon>
        <taxon>Desulfobaccales</taxon>
        <taxon>Desulfobaccaceae</taxon>
        <taxon>Desulfobacca</taxon>
    </lineage>
</organism>
<reference evidence="4" key="2">
    <citation type="submission" date="2011-03" db="EMBL/GenBank/DDBJ databases">
        <title>The complete genome of Desulfobacca acetoxidans DSM 11109.</title>
        <authorList>
            <consortium name="US DOE Joint Genome Institute (JGI-PGF)"/>
            <person name="Lucas S."/>
            <person name="Copeland A."/>
            <person name="Lapidus A."/>
            <person name="Bruce D."/>
            <person name="Goodwin L."/>
            <person name="Pitluck S."/>
            <person name="Peters L."/>
            <person name="Kyrpides N."/>
            <person name="Mavromatis K."/>
            <person name="Ivanova N."/>
            <person name="Ovchinnikova G."/>
            <person name="Teshima H."/>
            <person name="Detter J.C."/>
            <person name="Han C."/>
            <person name="Land M."/>
            <person name="Hauser L."/>
            <person name="Markowitz V."/>
            <person name="Cheng J.-F."/>
            <person name="Hugenholtz P."/>
            <person name="Woyke T."/>
            <person name="Wu D."/>
            <person name="Spring S."/>
            <person name="Schueler E."/>
            <person name="Brambilla E."/>
            <person name="Klenk H.-P."/>
            <person name="Eisen J.A."/>
        </authorList>
    </citation>
    <scope>NUCLEOTIDE SEQUENCE [LARGE SCALE GENOMIC DNA]</scope>
    <source>
        <strain evidence="4">ATCC 700848 / DSM 11109 / ASRB2</strain>
    </source>
</reference>
<evidence type="ECO:0000313" key="4">
    <source>
        <dbReference type="Proteomes" id="UP000000483"/>
    </source>
</evidence>
<gene>
    <name evidence="3" type="ordered locus">Desac_2939</name>
</gene>
<keyword evidence="2" id="KW-0812">Transmembrane</keyword>
<dbReference type="KEGG" id="dao:Desac_2939"/>
<dbReference type="Proteomes" id="UP000000483">
    <property type="component" value="Chromosome"/>
</dbReference>
<dbReference type="EMBL" id="CP002629">
    <property type="protein sequence ID" value="AEB10738.1"/>
    <property type="molecule type" value="Genomic_DNA"/>
</dbReference>
<dbReference type="HOGENOM" id="CLU_1000128_0_0_7"/>
<feature type="coiled-coil region" evidence="1">
    <location>
        <begin position="50"/>
        <end position="133"/>
    </location>
</feature>
<name>F2NEA8_DESAR</name>
<keyword evidence="4" id="KW-1185">Reference proteome</keyword>
<proteinExistence type="predicted"/>
<feature type="transmembrane region" description="Helical" evidence="2">
    <location>
        <begin position="12"/>
        <end position="32"/>
    </location>
</feature>
<keyword evidence="2" id="KW-0472">Membrane</keyword>
<sequence length="278" mass="32066">MRRQQFSFMEMFQDPIFTIIGIILLATTPMIIPGEPRFIDPRLPILLNEIDFLNQDLKAEQDANHQLTEDLGKQQDRFQQTEIQAKQWEDRAQDLHQQTRLLRENRDRLQKEVAAKTRKVTALEQEMQRLGNRGQTKGSFHVVTESSRDDFYFQVINKKLYPVNKDFYNSKDMFATVTGGNIVPVTVKTRKPKIAGVTLEDLPKPEGAFLKTLKSLNKSNDRAIFLVHKNSFALFRQARDLAFQQGYEVGWWPSMRDEIVIGSISRDERIGGTPAPGN</sequence>
<evidence type="ECO:0000313" key="3">
    <source>
        <dbReference type="EMBL" id="AEB10738.1"/>
    </source>
</evidence>
<protein>
    <submittedName>
        <fullName evidence="3">Uncharacterized protein</fullName>
    </submittedName>
</protein>
<keyword evidence="2" id="KW-1133">Transmembrane helix</keyword>
<dbReference type="STRING" id="880072.Desac_2939"/>
<evidence type="ECO:0000256" key="2">
    <source>
        <dbReference type="SAM" id="Phobius"/>
    </source>
</evidence>
<evidence type="ECO:0000256" key="1">
    <source>
        <dbReference type="SAM" id="Coils"/>
    </source>
</evidence>
<dbReference type="AlphaFoldDB" id="F2NEA8"/>
<dbReference type="SUPFAM" id="SSF57997">
    <property type="entry name" value="Tropomyosin"/>
    <property type="match status" value="1"/>
</dbReference>
<reference evidence="3 4" key="1">
    <citation type="journal article" date="2011" name="Stand. Genomic Sci.">
        <title>Complete genome sequence of the acetate-degrading sulfate reducer Desulfobacca acetoxidans type strain (ASRB2).</title>
        <authorList>
            <person name="Goker M."/>
            <person name="Teshima H."/>
            <person name="Lapidus A."/>
            <person name="Nolan M."/>
            <person name="Lucas S."/>
            <person name="Hammon N."/>
            <person name="Deshpande S."/>
            <person name="Cheng J.F."/>
            <person name="Tapia R."/>
            <person name="Han C."/>
            <person name="Goodwin L."/>
            <person name="Pitluck S."/>
            <person name="Huntemann M."/>
            <person name="Liolios K."/>
            <person name="Ivanova N."/>
            <person name="Pagani I."/>
            <person name="Mavromatis K."/>
            <person name="Ovchinikova G."/>
            <person name="Pati A."/>
            <person name="Chen A."/>
            <person name="Palaniappan K."/>
            <person name="Land M."/>
            <person name="Hauser L."/>
            <person name="Brambilla E.M."/>
            <person name="Rohde M."/>
            <person name="Spring S."/>
            <person name="Detter J.C."/>
            <person name="Woyke T."/>
            <person name="Bristow J."/>
            <person name="Eisen J.A."/>
            <person name="Markowitz V."/>
            <person name="Hugenholtz P."/>
            <person name="Kyrpides N.C."/>
            <person name="Klenk H.P."/>
        </authorList>
    </citation>
    <scope>NUCLEOTIDE SEQUENCE [LARGE SCALE GENOMIC DNA]</scope>
    <source>
        <strain evidence="4">ATCC 700848 / DSM 11109 / ASRB2</strain>
    </source>
</reference>
<accession>F2NEA8</accession>